<sequence length="73" mass="8962">MQKLLENRQDIELLVNTFYQKVLADERIGYMFSHIQGSHWQKHLEKMYRFWESNIFDLDSYQGNPMLQHIRVC</sequence>
<reference evidence="1 2" key="1">
    <citation type="submission" date="2019-03" db="EMBL/GenBank/DDBJ databases">
        <title>Genomic Encyclopedia of Type Strains, Phase IV (KMG-IV): sequencing the most valuable type-strain genomes for metagenomic binning, comparative biology and taxonomic classification.</title>
        <authorList>
            <person name="Goeker M."/>
        </authorList>
    </citation>
    <scope>NUCLEOTIDE SEQUENCE [LARGE SCALE GENOMIC DNA]</scope>
    <source>
        <strain evidence="1 2">DSM 28140</strain>
    </source>
</reference>
<dbReference type="InterPro" id="IPR009050">
    <property type="entry name" value="Globin-like_sf"/>
</dbReference>
<dbReference type="SUPFAM" id="SSF46458">
    <property type="entry name" value="Globin-like"/>
    <property type="match status" value="1"/>
</dbReference>
<evidence type="ECO:0000313" key="2">
    <source>
        <dbReference type="Proteomes" id="UP000294619"/>
    </source>
</evidence>
<dbReference type="GO" id="GO:0019825">
    <property type="term" value="F:oxygen binding"/>
    <property type="evidence" value="ECO:0007669"/>
    <property type="project" value="InterPro"/>
</dbReference>
<name>A0A4R3Y4X0_9PAST</name>
<dbReference type="CDD" id="cd08916">
    <property type="entry name" value="TrHb3_P"/>
    <property type="match status" value="1"/>
</dbReference>
<dbReference type="InterPro" id="IPR012292">
    <property type="entry name" value="Globin/Proto"/>
</dbReference>
<dbReference type="Proteomes" id="UP000294619">
    <property type="component" value="Unassembled WGS sequence"/>
</dbReference>
<protein>
    <recommendedName>
        <fullName evidence="3">Hemoglobin</fullName>
    </recommendedName>
</protein>
<dbReference type="Gene3D" id="1.10.490.10">
    <property type="entry name" value="Globins"/>
    <property type="match status" value="1"/>
</dbReference>
<evidence type="ECO:0000313" key="1">
    <source>
        <dbReference type="EMBL" id="TCV86461.1"/>
    </source>
</evidence>
<comment type="caution">
    <text evidence="1">The sequence shown here is derived from an EMBL/GenBank/DDBJ whole genome shotgun (WGS) entry which is preliminary data.</text>
</comment>
<evidence type="ECO:0008006" key="3">
    <source>
        <dbReference type="Google" id="ProtNLM"/>
    </source>
</evidence>
<proteinExistence type="predicted"/>
<accession>A0A4R3Y4X0</accession>
<dbReference type="GO" id="GO:0020037">
    <property type="term" value="F:heme binding"/>
    <property type="evidence" value="ECO:0007669"/>
    <property type="project" value="InterPro"/>
</dbReference>
<gene>
    <name evidence="1" type="ORF">EDC16_1066</name>
</gene>
<organism evidence="1 2">
    <name type="scientific">Testudinibacter aquarius</name>
    <dbReference type="NCBI Taxonomy" id="1524974"/>
    <lineage>
        <taxon>Bacteria</taxon>
        <taxon>Pseudomonadati</taxon>
        <taxon>Pseudomonadota</taxon>
        <taxon>Gammaproteobacteria</taxon>
        <taxon>Pasteurellales</taxon>
        <taxon>Pasteurellaceae</taxon>
        <taxon>Testudinibacter</taxon>
    </lineage>
</organism>
<dbReference type="AlphaFoldDB" id="A0A4R3Y4X0"/>
<dbReference type="EMBL" id="SMCP01000006">
    <property type="protein sequence ID" value="TCV86461.1"/>
    <property type="molecule type" value="Genomic_DNA"/>
</dbReference>
<dbReference type="RefSeq" id="WP_232517253.1">
    <property type="nucleotide sequence ID" value="NZ_LEKL01000038.1"/>
</dbReference>